<dbReference type="EMBL" id="MFUX01000041">
    <property type="protein sequence ID" value="OGI93619.1"/>
    <property type="molecule type" value="Genomic_DNA"/>
</dbReference>
<name>A0A1F6XHD0_9BACT</name>
<reference evidence="1 2" key="1">
    <citation type="journal article" date="2016" name="Nat. Commun.">
        <title>Thousands of microbial genomes shed light on interconnected biogeochemical processes in an aquifer system.</title>
        <authorList>
            <person name="Anantharaman K."/>
            <person name="Brown C.T."/>
            <person name="Hug L.A."/>
            <person name="Sharon I."/>
            <person name="Castelle C.J."/>
            <person name="Probst A.J."/>
            <person name="Thomas B.C."/>
            <person name="Singh A."/>
            <person name="Wilkins M.J."/>
            <person name="Karaoz U."/>
            <person name="Brodie E.L."/>
            <person name="Williams K.H."/>
            <person name="Hubbard S.S."/>
            <person name="Banfield J.F."/>
        </authorList>
    </citation>
    <scope>NUCLEOTIDE SEQUENCE [LARGE SCALE GENOMIC DNA]</scope>
</reference>
<proteinExistence type="predicted"/>
<protein>
    <submittedName>
        <fullName evidence="1">Uncharacterized protein</fullName>
    </submittedName>
</protein>
<sequence length="575" mass="67747">MKTEIKNCQKCQKSFEIEQEDFDFYEKIKVPPPTFCPKCRMIRRFLWRNERSLYKRPCNVPGHTEEIISMYSRDMPSKVFDQKYWWTDGWDPLEFGQEYDFKIPFFTQFQKLREQTPLLALANVNSTNSEWCNPGVDNKNCYLSFATTKNENSNYCNRIASCRDSLDVYLGNKAELSYNSLFIENCTKVHFSMHVRNCIDSWFLYDCNNCSDCIGCVNLRNKQFHIFNKPYSREEYKKEKERLELGSFAGLNKMQKKFNEFLSALPHRHAHMINTVKSTGDNLENVKNARFCFDIVNGMENAKYCVWGGYGWKDSYDGVGCNGELMYELSDAGAVGRTCSNTFFSVAVTNSIDVQYSHSIKGCSHIFGCVGLRDKQYCILNKQYTKEEYEELIPKIIKQINNLPYVDDKGITYKYGEFFPSQLSPFAYNETIAQEYFPLTKEEALQKGYRWKDRDQRIYKIDIKNENIIDDIKDVNEEILGQVIECAHQGTCNEQCTEAFKIIPFELQFYQRMGLPLPHLCPNCRHYQRLKQRNPLNLWHRKCMNENCTNEFETSYAPDTKEIIYCEKCYQQEVY</sequence>
<comment type="caution">
    <text evidence="1">The sequence shown here is derived from an EMBL/GenBank/DDBJ whole genome shotgun (WGS) entry which is preliminary data.</text>
</comment>
<dbReference type="AlphaFoldDB" id="A0A1F6XHD0"/>
<evidence type="ECO:0000313" key="1">
    <source>
        <dbReference type="EMBL" id="OGI93619.1"/>
    </source>
</evidence>
<dbReference type="STRING" id="1801773.A3A03_01300"/>
<evidence type="ECO:0000313" key="2">
    <source>
        <dbReference type="Proteomes" id="UP000176629"/>
    </source>
</evidence>
<organism evidence="1 2">
    <name type="scientific">Candidatus Nomurabacteria bacterium RIFCSPLOWO2_01_FULL_40_18</name>
    <dbReference type="NCBI Taxonomy" id="1801773"/>
    <lineage>
        <taxon>Bacteria</taxon>
        <taxon>Candidatus Nomuraibacteriota</taxon>
    </lineage>
</organism>
<accession>A0A1F6XHD0</accession>
<dbReference type="Proteomes" id="UP000176629">
    <property type="component" value="Unassembled WGS sequence"/>
</dbReference>
<gene>
    <name evidence="1" type="ORF">A3A03_01300</name>
</gene>